<dbReference type="EMBL" id="JANFNG010000005">
    <property type="protein sequence ID" value="MCQ4080900.1"/>
    <property type="molecule type" value="Genomic_DNA"/>
</dbReference>
<accession>A0ABT1PWI6</accession>
<name>A0ABT1PWI6_9ACTN</name>
<comment type="caution">
    <text evidence="2">The sequence shown here is derived from an EMBL/GenBank/DDBJ whole genome shotgun (WGS) entry which is preliminary data.</text>
</comment>
<reference evidence="2" key="1">
    <citation type="submission" date="2022-06" db="EMBL/GenBank/DDBJ databases">
        <title>Draft genome sequence of Streptomyces sp. RB6PN25 isolated from peat swamp forest in Thailand.</title>
        <authorList>
            <person name="Duangmal K."/>
            <person name="Klaysubun C."/>
        </authorList>
    </citation>
    <scope>NUCLEOTIDE SEQUENCE</scope>
    <source>
        <strain evidence="2">RB6PN25</strain>
    </source>
</reference>
<dbReference type="Proteomes" id="UP001057702">
    <property type="component" value="Unassembled WGS sequence"/>
</dbReference>
<gene>
    <name evidence="2" type="ORF">NGB36_09875</name>
</gene>
<keyword evidence="1" id="KW-0472">Membrane</keyword>
<keyword evidence="1" id="KW-0812">Transmembrane</keyword>
<evidence type="ECO:0000313" key="2">
    <source>
        <dbReference type="EMBL" id="MCQ4080900.1"/>
    </source>
</evidence>
<organism evidence="2 3">
    <name type="scientific">Streptomyces humicola</name>
    <dbReference type="NCBI Taxonomy" id="2953240"/>
    <lineage>
        <taxon>Bacteria</taxon>
        <taxon>Bacillati</taxon>
        <taxon>Actinomycetota</taxon>
        <taxon>Actinomycetes</taxon>
        <taxon>Kitasatosporales</taxon>
        <taxon>Streptomycetaceae</taxon>
        <taxon>Streptomyces</taxon>
    </lineage>
</organism>
<sequence>MTRISSDPAVPGVILAGACVPAAPAVVLFPLFQRFAFTNLGSGVRG</sequence>
<proteinExistence type="predicted"/>
<evidence type="ECO:0000313" key="3">
    <source>
        <dbReference type="Proteomes" id="UP001057702"/>
    </source>
</evidence>
<feature type="transmembrane region" description="Helical" evidence="1">
    <location>
        <begin position="12"/>
        <end position="32"/>
    </location>
</feature>
<keyword evidence="3" id="KW-1185">Reference proteome</keyword>
<keyword evidence="1" id="KW-1133">Transmembrane helix</keyword>
<evidence type="ECO:0000256" key="1">
    <source>
        <dbReference type="SAM" id="Phobius"/>
    </source>
</evidence>
<dbReference type="PROSITE" id="PS51257">
    <property type="entry name" value="PROKAR_LIPOPROTEIN"/>
    <property type="match status" value="1"/>
</dbReference>
<protein>
    <submittedName>
        <fullName evidence="2">Uncharacterized protein</fullName>
    </submittedName>
</protein>
<dbReference type="RefSeq" id="WP_255919803.1">
    <property type="nucleotide sequence ID" value="NZ_JANFNG010000005.1"/>
</dbReference>